<keyword evidence="1" id="KW-0346">Stress response</keyword>
<accession>A0A6M0CL39</accession>
<dbReference type="CDD" id="cd03141">
    <property type="entry name" value="GATase1_Hsp31_like"/>
    <property type="match status" value="1"/>
</dbReference>
<dbReference type="PANTHER" id="PTHR48094:SF11">
    <property type="entry name" value="GLUTATHIONE-INDEPENDENT GLYOXALASE HSP31-RELATED"/>
    <property type="match status" value="1"/>
</dbReference>
<feature type="chain" id="PRO_5027063658" description="DJ-1/PfpI domain-containing protein" evidence="4">
    <location>
        <begin position="20"/>
        <end position="261"/>
    </location>
</feature>
<evidence type="ECO:0000313" key="7">
    <source>
        <dbReference type="Proteomes" id="UP000474296"/>
    </source>
</evidence>
<dbReference type="InterPro" id="IPR002818">
    <property type="entry name" value="DJ-1/PfpI"/>
</dbReference>
<dbReference type="Gene3D" id="3.40.50.880">
    <property type="match status" value="1"/>
</dbReference>
<dbReference type="Proteomes" id="UP000474296">
    <property type="component" value="Unassembled WGS sequence"/>
</dbReference>
<keyword evidence="7" id="KW-1185">Reference proteome</keyword>
<proteinExistence type="inferred from homology"/>
<dbReference type="AlphaFoldDB" id="A0A6M0CL39"/>
<dbReference type="PANTHER" id="PTHR48094">
    <property type="entry name" value="PROTEIN/NUCLEIC ACID DEGLYCASE DJ-1-RELATED"/>
    <property type="match status" value="1"/>
</dbReference>
<organism evidence="6 7">
    <name type="scientific">Spongiivirga citrea</name>
    <dbReference type="NCBI Taxonomy" id="1481457"/>
    <lineage>
        <taxon>Bacteria</taxon>
        <taxon>Pseudomonadati</taxon>
        <taxon>Bacteroidota</taxon>
        <taxon>Flavobacteriia</taxon>
        <taxon>Flavobacteriales</taxon>
        <taxon>Flavobacteriaceae</taxon>
        <taxon>Spongiivirga</taxon>
    </lineage>
</organism>
<protein>
    <recommendedName>
        <fullName evidence="5">DJ-1/PfpI domain-containing protein</fullName>
    </recommendedName>
</protein>
<dbReference type="GO" id="GO:0019243">
    <property type="term" value="P:methylglyoxal catabolic process to D-lactate via S-lactoyl-glutathione"/>
    <property type="evidence" value="ECO:0007669"/>
    <property type="project" value="TreeGrafter"/>
</dbReference>
<feature type="domain" description="DJ-1/PfpI" evidence="5">
    <location>
        <begin position="61"/>
        <end position="256"/>
    </location>
</feature>
<dbReference type="EMBL" id="JAABOQ010000002">
    <property type="protein sequence ID" value="NER16579.1"/>
    <property type="molecule type" value="Genomic_DNA"/>
</dbReference>
<keyword evidence="4" id="KW-0732">Signal</keyword>
<dbReference type="InterPro" id="IPR050325">
    <property type="entry name" value="Prot/Nucl_acid_deglycase"/>
</dbReference>
<gene>
    <name evidence="6" type="ORF">GWK10_05120</name>
</gene>
<evidence type="ECO:0000259" key="5">
    <source>
        <dbReference type="Pfam" id="PF01965"/>
    </source>
</evidence>
<evidence type="ECO:0000313" key="6">
    <source>
        <dbReference type="EMBL" id="NER16579.1"/>
    </source>
</evidence>
<dbReference type="InterPro" id="IPR029062">
    <property type="entry name" value="Class_I_gatase-like"/>
</dbReference>
<comment type="caution">
    <text evidence="6">The sequence shown here is derived from an EMBL/GenBank/DDBJ whole genome shotgun (WGS) entry which is preliminary data.</text>
</comment>
<reference evidence="6 7" key="1">
    <citation type="submission" date="2020-01" db="EMBL/GenBank/DDBJ databases">
        <title>Spongiivirga citrea KCTC 32990T.</title>
        <authorList>
            <person name="Wang G."/>
        </authorList>
    </citation>
    <scope>NUCLEOTIDE SEQUENCE [LARGE SCALE GENOMIC DNA]</scope>
    <source>
        <strain evidence="6 7">KCTC 32990</strain>
    </source>
</reference>
<evidence type="ECO:0000256" key="3">
    <source>
        <dbReference type="ARBA" id="ARBA00038493"/>
    </source>
</evidence>
<sequence>MKKAICLVLVFASFLLTCAQNEDKSNNTIINEETSQRILIIVSNAHFYGDSERNTSNHFSEIVHAYDVFEKAGYTMDFVSPEGGAIPIGYINTSDSIQKRYLYDNTFMDELEHTKSPDQMNASDYKAVYYGGGGAAMFGVADNKGIQAIAMQVYEDQGGIISTICHGTAGIVHLKTKDGTYLVSGKKVNGFPDAFENMEADYYKTFPFSIQQLIIERGGDFQYSSKGWDDFMIADGRLITGQDPSAAASVARKVVETLQRL</sequence>
<keyword evidence="2" id="KW-0456">Lyase</keyword>
<evidence type="ECO:0000256" key="4">
    <source>
        <dbReference type="SAM" id="SignalP"/>
    </source>
</evidence>
<dbReference type="RefSeq" id="WP_164029861.1">
    <property type="nucleotide sequence ID" value="NZ_JAABOQ010000002.1"/>
</dbReference>
<evidence type="ECO:0000256" key="2">
    <source>
        <dbReference type="ARBA" id="ARBA00023239"/>
    </source>
</evidence>
<dbReference type="GO" id="GO:0019172">
    <property type="term" value="F:glyoxalase III activity"/>
    <property type="evidence" value="ECO:0007669"/>
    <property type="project" value="TreeGrafter"/>
</dbReference>
<dbReference type="Pfam" id="PF01965">
    <property type="entry name" value="DJ-1_PfpI"/>
    <property type="match status" value="1"/>
</dbReference>
<dbReference type="GO" id="GO:0005737">
    <property type="term" value="C:cytoplasm"/>
    <property type="evidence" value="ECO:0007669"/>
    <property type="project" value="TreeGrafter"/>
</dbReference>
<name>A0A6M0CL39_9FLAO</name>
<feature type="signal peptide" evidence="4">
    <location>
        <begin position="1"/>
        <end position="19"/>
    </location>
</feature>
<evidence type="ECO:0000256" key="1">
    <source>
        <dbReference type="ARBA" id="ARBA00023016"/>
    </source>
</evidence>
<dbReference type="SUPFAM" id="SSF52317">
    <property type="entry name" value="Class I glutamine amidotransferase-like"/>
    <property type="match status" value="1"/>
</dbReference>
<comment type="similarity">
    <text evidence="3">Belongs to the peptidase C56 family. HSP31-like subfamily.</text>
</comment>